<keyword evidence="6 12" id="KW-1133">Transmembrane helix</keyword>
<dbReference type="InterPro" id="IPR038377">
    <property type="entry name" value="Na/Glc_symporter_sf"/>
</dbReference>
<evidence type="ECO:0000256" key="12">
    <source>
        <dbReference type="SAM" id="Phobius"/>
    </source>
</evidence>
<evidence type="ECO:0000313" key="14">
    <source>
        <dbReference type="Proteomes" id="UP000668214"/>
    </source>
</evidence>
<organism evidence="13 14">
    <name type="scientific">Pseudoatta argentina</name>
    <dbReference type="NCBI Taxonomy" id="621737"/>
    <lineage>
        <taxon>Eukaryota</taxon>
        <taxon>Metazoa</taxon>
        <taxon>Ecdysozoa</taxon>
        <taxon>Arthropoda</taxon>
        <taxon>Hexapoda</taxon>
        <taxon>Insecta</taxon>
        <taxon>Pterygota</taxon>
        <taxon>Neoptera</taxon>
        <taxon>Endopterygota</taxon>
        <taxon>Hymenoptera</taxon>
        <taxon>Apocrita</taxon>
        <taxon>Aculeata</taxon>
        <taxon>Formicoidea</taxon>
        <taxon>Formicidae</taxon>
        <taxon>Myrmicinae</taxon>
        <taxon>Pseudoatta</taxon>
    </lineage>
</organism>
<keyword evidence="10" id="KW-0739">Sodium transport</keyword>
<feature type="transmembrane region" description="Helical" evidence="12">
    <location>
        <begin position="12"/>
        <end position="29"/>
    </location>
</feature>
<name>A0A836ENJ7_9HYME</name>
<evidence type="ECO:0000313" key="13">
    <source>
        <dbReference type="EMBL" id="KAG5318922.1"/>
    </source>
</evidence>
<proteinExistence type="inferred from homology"/>
<evidence type="ECO:0000256" key="1">
    <source>
        <dbReference type="ARBA" id="ARBA00004651"/>
    </source>
</evidence>
<protein>
    <submittedName>
        <fullName evidence="13">SC5A8 protein</fullName>
    </submittedName>
</protein>
<reference evidence="13" key="1">
    <citation type="submission" date="2020-02" db="EMBL/GenBank/DDBJ databases">
        <title>Relaxed selection underlies rapid genomic changes in the transitions from sociality to social parasitism in ants.</title>
        <authorList>
            <person name="Bi X."/>
        </authorList>
    </citation>
    <scope>NUCLEOTIDE SEQUENCE</scope>
    <source>
        <strain evidence="13">BGI-DK2014c</strain>
        <tissue evidence="13">Whole body</tissue>
    </source>
</reference>
<accession>A0A836ENJ7</accession>
<evidence type="ECO:0000256" key="10">
    <source>
        <dbReference type="ARBA" id="ARBA00023201"/>
    </source>
</evidence>
<evidence type="ECO:0000256" key="4">
    <source>
        <dbReference type="ARBA" id="ARBA00022475"/>
    </source>
</evidence>
<keyword evidence="7" id="KW-0915">Sodium</keyword>
<dbReference type="GO" id="GO:0015293">
    <property type="term" value="F:symporter activity"/>
    <property type="evidence" value="ECO:0007669"/>
    <property type="project" value="TreeGrafter"/>
</dbReference>
<keyword evidence="5 12" id="KW-0812">Transmembrane</keyword>
<dbReference type="AlphaFoldDB" id="A0A836ENJ7"/>
<keyword evidence="9 12" id="KW-0472">Membrane</keyword>
<dbReference type="PROSITE" id="PS50283">
    <property type="entry name" value="NA_SOLUT_SYMP_3"/>
    <property type="match status" value="2"/>
</dbReference>
<dbReference type="EMBL" id="JAANIA010001795">
    <property type="protein sequence ID" value="KAG5318922.1"/>
    <property type="molecule type" value="Genomic_DNA"/>
</dbReference>
<comment type="caution">
    <text evidence="13">The sequence shown here is derived from an EMBL/GenBank/DDBJ whole genome shotgun (WGS) entry which is preliminary data.</text>
</comment>
<comment type="similarity">
    <text evidence="2 11">Belongs to the sodium:solute symporter (SSF) (TC 2.A.21) family.</text>
</comment>
<evidence type="ECO:0000256" key="6">
    <source>
        <dbReference type="ARBA" id="ARBA00022989"/>
    </source>
</evidence>
<evidence type="ECO:0000256" key="11">
    <source>
        <dbReference type="RuleBase" id="RU362091"/>
    </source>
</evidence>
<keyword evidence="8" id="KW-0406">Ion transport</keyword>
<dbReference type="Pfam" id="PF00474">
    <property type="entry name" value="SSF"/>
    <property type="match status" value="2"/>
</dbReference>
<evidence type="ECO:0000256" key="8">
    <source>
        <dbReference type="ARBA" id="ARBA00023065"/>
    </source>
</evidence>
<feature type="non-terminal residue" evidence="13">
    <location>
        <position position="440"/>
    </location>
</feature>
<dbReference type="GO" id="GO:0005886">
    <property type="term" value="C:plasma membrane"/>
    <property type="evidence" value="ECO:0007669"/>
    <property type="project" value="UniProtKB-SubCell"/>
</dbReference>
<feature type="transmembrane region" description="Helical" evidence="12">
    <location>
        <begin position="249"/>
        <end position="268"/>
    </location>
</feature>
<evidence type="ECO:0000256" key="2">
    <source>
        <dbReference type="ARBA" id="ARBA00006434"/>
    </source>
</evidence>
<feature type="transmembrane region" description="Helical" evidence="12">
    <location>
        <begin position="304"/>
        <end position="320"/>
    </location>
</feature>
<dbReference type="Gene3D" id="1.20.1730.10">
    <property type="entry name" value="Sodium/glucose cotransporter"/>
    <property type="match status" value="2"/>
</dbReference>
<feature type="transmembrane region" description="Helical" evidence="12">
    <location>
        <begin position="274"/>
        <end position="292"/>
    </location>
</feature>
<keyword evidence="14" id="KW-1185">Reference proteome</keyword>
<comment type="subcellular location">
    <subcellularLocation>
        <location evidence="1">Cell membrane</location>
        <topology evidence="1">Multi-pass membrane protein</topology>
    </subcellularLocation>
</comment>
<dbReference type="InterPro" id="IPR001734">
    <property type="entry name" value="Na/solute_symporter"/>
</dbReference>
<gene>
    <name evidence="13" type="primary">Slc5a8_6</name>
    <name evidence="13" type="ORF">G6Z78_0004600</name>
</gene>
<feature type="transmembrane region" description="Helical" evidence="12">
    <location>
        <begin position="136"/>
        <end position="159"/>
    </location>
</feature>
<keyword evidence="3" id="KW-0813">Transport</keyword>
<dbReference type="PANTHER" id="PTHR42985">
    <property type="entry name" value="SODIUM-COUPLED MONOCARBOXYLATE TRANSPORTER"/>
    <property type="match status" value="1"/>
</dbReference>
<keyword evidence="4" id="KW-1003">Cell membrane</keyword>
<feature type="transmembrane region" description="Helical" evidence="12">
    <location>
        <begin position="97"/>
        <end position="116"/>
    </location>
</feature>
<feature type="transmembrane region" description="Helical" evidence="12">
    <location>
        <begin position="41"/>
        <end position="61"/>
    </location>
</feature>
<dbReference type="PANTHER" id="PTHR42985:SF40">
    <property type="entry name" value="LD47995P-RELATED"/>
    <property type="match status" value="1"/>
</dbReference>
<evidence type="ECO:0000256" key="9">
    <source>
        <dbReference type="ARBA" id="ARBA00023136"/>
    </source>
</evidence>
<dbReference type="GO" id="GO:0006814">
    <property type="term" value="P:sodium ion transport"/>
    <property type="evidence" value="ECO:0007669"/>
    <property type="project" value="UniProtKB-KW"/>
</dbReference>
<evidence type="ECO:0000256" key="5">
    <source>
        <dbReference type="ARBA" id="ARBA00022692"/>
    </source>
</evidence>
<evidence type="ECO:0000256" key="3">
    <source>
        <dbReference type="ARBA" id="ARBA00022448"/>
    </source>
</evidence>
<evidence type="ECO:0000256" key="7">
    <source>
        <dbReference type="ARBA" id="ARBA00023053"/>
    </source>
</evidence>
<dbReference type="InterPro" id="IPR051163">
    <property type="entry name" value="Sodium:Solute_Symporter_SSF"/>
</dbReference>
<feature type="non-terminal residue" evidence="13">
    <location>
        <position position="1"/>
    </location>
</feature>
<sequence length="440" mass="49293">MTEINTLGWFDYLVIAIMLCISAAIGIYYRFRVIANRSMSILPVAIAMMASHLSALAFLGISAENYIYGTQIIGINLGYFLSIPILCYGFIPVFFKLQVTSIYESCLCIFLTLMGVNQVQIQRILTLKNMQAAQRAVWLCCPIINLLLIIICFSGLAIYSRYYNCNPFLEKRITSPDMLMPLYVMDTMSNISGLSGLFIAGIFSAGLSTISAVLNSLAAVTLEDYMKPLYRKYIGDELSPAMSISIAKVLVFTFGIVSIVLAFLVQFLDELLQTFYTISGIIGGPLLGIFILGMGTESATEGGAITDALITFSFLLWIVFGQPRPIPPKLPTTIKGCNNVNMTMSDLQSGLSHSSYMERMVLLKNIKIQIHSNLKIIINLSRLFIKNQNDELDTNLFFPMIARRIRHRRHNNKKNKENSLLNRRYFHSDEKADATDKIVC</sequence>
<dbReference type="Proteomes" id="UP000668214">
    <property type="component" value="Unassembled WGS sequence"/>
</dbReference>
<feature type="transmembrane region" description="Helical" evidence="12">
    <location>
        <begin position="197"/>
        <end position="222"/>
    </location>
</feature>
<feature type="transmembrane region" description="Helical" evidence="12">
    <location>
        <begin position="73"/>
        <end position="91"/>
    </location>
</feature>